<dbReference type="GO" id="GO:0003682">
    <property type="term" value="F:chromatin binding"/>
    <property type="evidence" value="ECO:0007669"/>
    <property type="project" value="TreeGrafter"/>
</dbReference>
<sequence>VTRKMEKKSCRKARFSYKFLHESSTATDHEIIHELRRKRSKKDVYQAEEVLAEKKIGKRTHYLVKWHGWGSETSTWEPVENILDQRLLDLWEKPMPDIRQVSFHVERFLSCIEAALKNRLKSERQIDFPIAIYRFLFNGRGEDKPRGVKVLQKKDFDRHWFPKDWYVSLINERGTKRVITFPVIVRSVLSKSPKLFSKNKFDVIVDKKPRLIQRMKISFFKETYNS</sequence>
<evidence type="ECO:0000313" key="4">
    <source>
        <dbReference type="EnsemblMetazoa" id="CLYHEMP008802.1"/>
    </source>
</evidence>
<dbReference type="GO" id="GO:0000785">
    <property type="term" value="C:chromatin"/>
    <property type="evidence" value="ECO:0007669"/>
    <property type="project" value="TreeGrafter"/>
</dbReference>
<dbReference type="InterPro" id="IPR023779">
    <property type="entry name" value="Chromodomain_CS"/>
</dbReference>
<dbReference type="InterPro" id="IPR023780">
    <property type="entry name" value="Chromo_domain"/>
</dbReference>
<dbReference type="SUPFAM" id="SSF54160">
    <property type="entry name" value="Chromo domain-like"/>
    <property type="match status" value="1"/>
</dbReference>
<evidence type="ECO:0000259" key="3">
    <source>
        <dbReference type="PROSITE" id="PS50013"/>
    </source>
</evidence>
<feature type="domain" description="Chromo" evidence="3">
    <location>
        <begin position="45"/>
        <end position="93"/>
    </location>
</feature>
<dbReference type="Gene3D" id="2.40.50.40">
    <property type="match status" value="1"/>
</dbReference>
<dbReference type="OrthoDB" id="5987469at2759"/>
<dbReference type="InterPro" id="IPR016197">
    <property type="entry name" value="Chromo-like_dom_sf"/>
</dbReference>
<dbReference type="Pfam" id="PF00385">
    <property type="entry name" value="Chromo"/>
    <property type="match status" value="1"/>
</dbReference>
<dbReference type="EnsemblMetazoa" id="CLYHEMT008802.1">
    <property type="protein sequence ID" value="CLYHEMP008802.1"/>
    <property type="gene ID" value="CLYHEMG008802"/>
</dbReference>
<dbReference type="AlphaFoldDB" id="A0A7M5WS53"/>
<dbReference type="SMART" id="SM00298">
    <property type="entry name" value="CHROMO"/>
    <property type="match status" value="1"/>
</dbReference>
<name>A0A7M5WS53_9CNID</name>
<protein>
    <recommendedName>
        <fullName evidence="3">Chromo domain-containing protein</fullName>
    </recommendedName>
</protein>
<dbReference type="PROSITE" id="PS50013">
    <property type="entry name" value="CHROMO_2"/>
    <property type="match status" value="1"/>
</dbReference>
<dbReference type="InterPro" id="IPR052458">
    <property type="entry name" value="PcG_PRC1-like_component"/>
</dbReference>
<dbReference type="GO" id="GO:0000122">
    <property type="term" value="P:negative regulation of transcription by RNA polymerase II"/>
    <property type="evidence" value="ECO:0007669"/>
    <property type="project" value="TreeGrafter"/>
</dbReference>
<keyword evidence="2" id="KW-0539">Nucleus</keyword>
<evidence type="ECO:0000313" key="5">
    <source>
        <dbReference type="Proteomes" id="UP000594262"/>
    </source>
</evidence>
<evidence type="ECO:0000256" key="2">
    <source>
        <dbReference type="ARBA" id="ARBA00023242"/>
    </source>
</evidence>
<dbReference type="PANTHER" id="PTHR46389:SF3">
    <property type="entry name" value="POLYCOMB GROUP PROTEIN PC"/>
    <property type="match status" value="1"/>
</dbReference>
<dbReference type="Proteomes" id="UP000594262">
    <property type="component" value="Unplaced"/>
</dbReference>
<proteinExistence type="predicted"/>
<dbReference type="PROSITE" id="PS00598">
    <property type="entry name" value="CHROMO_1"/>
    <property type="match status" value="1"/>
</dbReference>
<accession>A0A7M5WS53</accession>
<organism evidence="4 5">
    <name type="scientific">Clytia hemisphaerica</name>
    <dbReference type="NCBI Taxonomy" id="252671"/>
    <lineage>
        <taxon>Eukaryota</taxon>
        <taxon>Metazoa</taxon>
        <taxon>Cnidaria</taxon>
        <taxon>Hydrozoa</taxon>
        <taxon>Hydroidolina</taxon>
        <taxon>Leptothecata</taxon>
        <taxon>Obeliida</taxon>
        <taxon>Clytiidae</taxon>
        <taxon>Clytia</taxon>
    </lineage>
</organism>
<dbReference type="InterPro" id="IPR000953">
    <property type="entry name" value="Chromo/chromo_shadow_dom"/>
</dbReference>
<evidence type="ECO:0000256" key="1">
    <source>
        <dbReference type="ARBA" id="ARBA00004123"/>
    </source>
</evidence>
<dbReference type="PANTHER" id="PTHR46389">
    <property type="entry name" value="POLYCOMB GROUP PROTEIN PC"/>
    <property type="match status" value="1"/>
</dbReference>
<dbReference type="GO" id="GO:0035102">
    <property type="term" value="C:PRC1 complex"/>
    <property type="evidence" value="ECO:0007669"/>
    <property type="project" value="TreeGrafter"/>
</dbReference>
<keyword evidence="5" id="KW-1185">Reference proteome</keyword>
<comment type="subcellular location">
    <subcellularLocation>
        <location evidence="1">Nucleus</location>
    </subcellularLocation>
</comment>
<reference evidence="4" key="1">
    <citation type="submission" date="2021-01" db="UniProtKB">
        <authorList>
            <consortium name="EnsemblMetazoa"/>
        </authorList>
    </citation>
    <scope>IDENTIFICATION</scope>
</reference>